<dbReference type="PIRSF" id="PIRSF000429">
    <property type="entry name" value="Ac-CoA_Ac_transf"/>
    <property type="match status" value="1"/>
</dbReference>
<feature type="domain" description="Thiolase C-terminal" evidence="5">
    <location>
        <begin position="304"/>
        <end position="424"/>
    </location>
</feature>
<feature type="domain" description="Thiolase N-terminal" evidence="4">
    <location>
        <begin position="32"/>
        <end position="247"/>
    </location>
</feature>
<dbReference type="NCBIfam" id="TIGR01930">
    <property type="entry name" value="AcCoA-C-Actrans"/>
    <property type="match status" value="1"/>
</dbReference>
<evidence type="ECO:0000256" key="1">
    <source>
        <dbReference type="ARBA" id="ARBA00010982"/>
    </source>
</evidence>
<dbReference type="InterPro" id="IPR002155">
    <property type="entry name" value="Thiolase"/>
</dbReference>
<evidence type="ECO:0000259" key="4">
    <source>
        <dbReference type="Pfam" id="PF00108"/>
    </source>
</evidence>
<evidence type="ECO:0008006" key="7">
    <source>
        <dbReference type="Google" id="ProtNLM"/>
    </source>
</evidence>
<dbReference type="Pfam" id="PF02803">
    <property type="entry name" value="Thiolase_C"/>
    <property type="match status" value="1"/>
</dbReference>
<evidence type="ECO:0000313" key="6">
    <source>
        <dbReference type="EMBL" id="KKM07563.1"/>
    </source>
</evidence>
<evidence type="ECO:0000256" key="2">
    <source>
        <dbReference type="ARBA" id="ARBA00022679"/>
    </source>
</evidence>
<dbReference type="PANTHER" id="PTHR18919">
    <property type="entry name" value="ACETYL-COA C-ACYLTRANSFERASE"/>
    <property type="match status" value="1"/>
</dbReference>
<evidence type="ECO:0000259" key="5">
    <source>
        <dbReference type="Pfam" id="PF02803"/>
    </source>
</evidence>
<accession>A0A0F9K8S6</accession>
<dbReference type="InterPro" id="IPR016039">
    <property type="entry name" value="Thiolase-like"/>
</dbReference>
<comment type="caution">
    <text evidence="6">The sequence shown here is derived from an EMBL/GenBank/DDBJ whole genome shotgun (WGS) entry which is preliminary data.</text>
</comment>
<gene>
    <name evidence="6" type="ORF">LCGC14_1732650</name>
</gene>
<proteinExistence type="inferred from homology"/>
<keyword evidence="2" id="KW-0808">Transferase</keyword>
<dbReference type="InterPro" id="IPR020617">
    <property type="entry name" value="Thiolase_C"/>
</dbReference>
<dbReference type="PANTHER" id="PTHR18919:SF140">
    <property type="entry name" value="ACETYL-COA C-ACETYLTRANSFERASE (ACETOACETYL-COA THIOLASE) (ACAB-5)"/>
    <property type="match status" value="1"/>
</dbReference>
<name>A0A0F9K8S6_9ZZZZ</name>
<dbReference type="EMBL" id="LAZR01015742">
    <property type="protein sequence ID" value="KKM07563.1"/>
    <property type="molecule type" value="Genomic_DNA"/>
</dbReference>
<keyword evidence="3" id="KW-0012">Acyltransferase</keyword>
<reference evidence="6" key="1">
    <citation type="journal article" date="2015" name="Nature">
        <title>Complex archaea that bridge the gap between prokaryotes and eukaryotes.</title>
        <authorList>
            <person name="Spang A."/>
            <person name="Saw J.H."/>
            <person name="Jorgensen S.L."/>
            <person name="Zaremba-Niedzwiedzka K."/>
            <person name="Martijn J."/>
            <person name="Lind A.E."/>
            <person name="van Eijk R."/>
            <person name="Schleper C."/>
            <person name="Guy L."/>
            <person name="Ettema T.J."/>
        </authorList>
    </citation>
    <scope>NUCLEOTIDE SEQUENCE</scope>
</reference>
<comment type="similarity">
    <text evidence="1">Belongs to the thiolase-like superfamily. Thiolase family.</text>
</comment>
<dbReference type="GO" id="GO:0016747">
    <property type="term" value="F:acyltransferase activity, transferring groups other than amino-acyl groups"/>
    <property type="evidence" value="ECO:0007669"/>
    <property type="project" value="InterPro"/>
</dbReference>
<dbReference type="Pfam" id="PF00108">
    <property type="entry name" value="Thiolase_N"/>
    <property type="match status" value="1"/>
</dbReference>
<evidence type="ECO:0000256" key="3">
    <source>
        <dbReference type="ARBA" id="ARBA00023315"/>
    </source>
</evidence>
<dbReference type="InterPro" id="IPR020616">
    <property type="entry name" value="Thiolase_N"/>
</dbReference>
<sequence length="428" mass="46962">MELKEVWMIDYVRTGFSRSRPRQPERDVFGEIRGDELLATLIMKFFDEKLANKSITKEDVDEVTVGTALGVGEQWSYGGRMPVFLADFPFRASSVFLDKQCGSAGAGLHMGTMEIMTGFSKIVLCTGLEHMTRVKMAGNENLRPNLKMVSKKSDWYRPRQDFITTSNMLQTAQKLYEQEIPAFTKEDMDKFGVRSHNLTVQNTEAGWFKGEIIPIEGHADGNVEEPFIVDKDMSARKSTLESVAGLRRLSKPFFLEKNGGKEGYKEREGTTEGVITAGNSSPLNAGATACLLMEAEEAKKRDLEPMARIVSIGFAGVDPTVMGRGPVPASENALKHAGLTADDIDYWEINEAFTIVALNCMKAFNIPEEKVNVMGGSTAIGHPLGSTMIRLPGTLARILKDKKAKYGIANACVGGGQGITVLIENLDA</sequence>
<protein>
    <recommendedName>
        <fullName evidence="7">Thiolase N-terminal domain-containing protein</fullName>
    </recommendedName>
</protein>
<dbReference type="AlphaFoldDB" id="A0A0F9K8S6"/>
<dbReference type="Gene3D" id="3.40.47.10">
    <property type="match status" value="1"/>
</dbReference>
<dbReference type="SUPFAM" id="SSF53901">
    <property type="entry name" value="Thiolase-like"/>
    <property type="match status" value="1"/>
</dbReference>
<organism evidence="6">
    <name type="scientific">marine sediment metagenome</name>
    <dbReference type="NCBI Taxonomy" id="412755"/>
    <lineage>
        <taxon>unclassified sequences</taxon>
        <taxon>metagenomes</taxon>
        <taxon>ecological metagenomes</taxon>
    </lineage>
</organism>
<dbReference type="CDD" id="cd00751">
    <property type="entry name" value="thiolase"/>
    <property type="match status" value="1"/>
</dbReference>